<sequence length="291" mass="30841">MGTMELPLVVGVDGSDAGLRALDWAVDEAALHGLPLRLVYASRWERYEGVAPQESAPEEQAMADRVVASAADRAARRNPEVEVTVQVLADDAVTALLREAPYASAVVLGSKGRGEFADLLLGSVSLSVAARAGHPVVVVRGDRAGLESGHDRVLLGVGDTAKGSPAVRFAFREAEARGCALDAIRAWRCPAYETADRDRRAAGPEHHYEQQASALVDAAVAEEVEAHPTVHVRRTTVEGPAHKVLVRRSAAADLLVLGARHRHGHFGLQLGRVGHAALHHSACPVVVVPRG</sequence>
<evidence type="ECO:0000313" key="4">
    <source>
        <dbReference type="Proteomes" id="UP000236047"/>
    </source>
</evidence>
<dbReference type="AlphaFoldDB" id="A0A2N8P9C2"/>
<evidence type="ECO:0000256" key="1">
    <source>
        <dbReference type="ARBA" id="ARBA00008791"/>
    </source>
</evidence>
<evidence type="ECO:0000259" key="2">
    <source>
        <dbReference type="Pfam" id="PF00582"/>
    </source>
</evidence>
<dbReference type="Pfam" id="PF00582">
    <property type="entry name" value="Usp"/>
    <property type="match status" value="2"/>
</dbReference>
<dbReference type="PRINTS" id="PR01438">
    <property type="entry name" value="UNVRSLSTRESS"/>
</dbReference>
<comment type="similarity">
    <text evidence="1">Belongs to the universal stress protein A family.</text>
</comment>
<dbReference type="InterPro" id="IPR006016">
    <property type="entry name" value="UspA"/>
</dbReference>
<organism evidence="3 4">
    <name type="scientific">Streptomyces noursei</name>
    <name type="common">Streptomyces albulus</name>
    <dbReference type="NCBI Taxonomy" id="1971"/>
    <lineage>
        <taxon>Bacteria</taxon>
        <taxon>Bacillati</taxon>
        <taxon>Actinomycetota</taxon>
        <taxon>Actinomycetes</taxon>
        <taxon>Kitasatosporales</taxon>
        <taxon>Streptomycetaceae</taxon>
        <taxon>Streptomyces</taxon>
    </lineage>
</organism>
<dbReference type="Gene3D" id="3.40.50.620">
    <property type="entry name" value="HUPs"/>
    <property type="match status" value="2"/>
</dbReference>
<keyword evidence="4" id="KW-1185">Reference proteome</keyword>
<feature type="domain" description="UspA" evidence="2">
    <location>
        <begin position="8"/>
        <end position="140"/>
    </location>
</feature>
<protein>
    <submittedName>
        <fullName evidence="3">Universal stress protein</fullName>
    </submittedName>
</protein>
<evidence type="ECO:0000313" key="3">
    <source>
        <dbReference type="EMBL" id="PNE37586.1"/>
    </source>
</evidence>
<feature type="domain" description="UspA" evidence="2">
    <location>
        <begin position="151"/>
        <end position="289"/>
    </location>
</feature>
<name>A0A2N8P9C2_STRNR</name>
<gene>
    <name evidence="3" type="ORF">AOB60_25220</name>
</gene>
<dbReference type="Proteomes" id="UP000236047">
    <property type="component" value="Unassembled WGS sequence"/>
</dbReference>
<dbReference type="InterPro" id="IPR006015">
    <property type="entry name" value="Universal_stress_UspA"/>
</dbReference>
<dbReference type="PANTHER" id="PTHR46553">
    <property type="entry name" value="ADENINE NUCLEOTIDE ALPHA HYDROLASES-LIKE SUPERFAMILY PROTEIN"/>
    <property type="match status" value="1"/>
</dbReference>
<dbReference type="SUPFAM" id="SSF52402">
    <property type="entry name" value="Adenine nucleotide alpha hydrolases-like"/>
    <property type="match status" value="2"/>
</dbReference>
<reference evidence="4" key="1">
    <citation type="submission" date="2015-09" db="EMBL/GenBank/DDBJ databases">
        <authorList>
            <person name="Graham D.E."/>
            <person name="Mahan K.M."/>
            <person name="Klingeman D.M."/>
            <person name="Fida T."/>
            <person name="Giannone R.J."/>
            <person name="Hettich R.L."/>
            <person name="Parry R.J."/>
            <person name="Spain J.C."/>
        </authorList>
    </citation>
    <scope>NUCLEOTIDE SEQUENCE [LARGE SCALE GENOMIC DNA]</scope>
    <source>
        <strain evidence="4">JCM 4701</strain>
    </source>
</reference>
<dbReference type="PANTHER" id="PTHR46553:SF3">
    <property type="entry name" value="ADENINE NUCLEOTIDE ALPHA HYDROLASES-LIKE SUPERFAMILY PROTEIN"/>
    <property type="match status" value="1"/>
</dbReference>
<dbReference type="InterPro" id="IPR014729">
    <property type="entry name" value="Rossmann-like_a/b/a_fold"/>
</dbReference>
<dbReference type="EMBL" id="LJSN01000003">
    <property type="protein sequence ID" value="PNE37586.1"/>
    <property type="molecule type" value="Genomic_DNA"/>
</dbReference>
<accession>A0A2N8P9C2</accession>
<comment type="caution">
    <text evidence="3">The sequence shown here is derived from an EMBL/GenBank/DDBJ whole genome shotgun (WGS) entry which is preliminary data.</text>
</comment>
<proteinExistence type="inferred from homology"/>